<comment type="caution">
    <text evidence="2">The sequence shown here is derived from an EMBL/GenBank/DDBJ whole genome shotgun (WGS) entry which is preliminary data.</text>
</comment>
<evidence type="ECO:0000313" key="3">
    <source>
        <dbReference type="Proteomes" id="UP001409585"/>
    </source>
</evidence>
<keyword evidence="3" id="KW-1185">Reference proteome</keyword>
<feature type="region of interest" description="Disordered" evidence="1">
    <location>
        <begin position="15"/>
        <end position="43"/>
    </location>
</feature>
<evidence type="ECO:0000256" key="1">
    <source>
        <dbReference type="SAM" id="MobiDB-lite"/>
    </source>
</evidence>
<feature type="compositionally biased region" description="Basic and acidic residues" evidence="1">
    <location>
        <begin position="25"/>
        <end position="39"/>
    </location>
</feature>
<name>A0AAV3U846_9ALTE</name>
<sequence>MIYDCPAEVEALIKHPEDYMPLEPEANKDKPEDRRDTQQKKHTISRWNKLQFCEAASSRKKI</sequence>
<accession>A0AAV3U846</accession>
<proteinExistence type="predicted"/>
<reference evidence="3" key="1">
    <citation type="journal article" date="2019" name="Int. J. Syst. Evol. Microbiol.">
        <title>The Global Catalogue of Microorganisms (GCM) 10K type strain sequencing project: providing services to taxonomists for standard genome sequencing and annotation.</title>
        <authorList>
            <consortium name="The Broad Institute Genomics Platform"/>
            <consortium name="The Broad Institute Genome Sequencing Center for Infectious Disease"/>
            <person name="Wu L."/>
            <person name="Ma J."/>
        </authorList>
    </citation>
    <scope>NUCLEOTIDE SEQUENCE [LARGE SCALE GENOMIC DNA]</scope>
    <source>
        <strain evidence="3">JCM 19134</strain>
    </source>
</reference>
<dbReference type="Proteomes" id="UP001409585">
    <property type="component" value="Unassembled WGS sequence"/>
</dbReference>
<dbReference type="AlphaFoldDB" id="A0AAV3U846"/>
<dbReference type="EMBL" id="BAABLX010000071">
    <property type="protein sequence ID" value="GAA4955899.1"/>
    <property type="molecule type" value="Genomic_DNA"/>
</dbReference>
<organism evidence="2 3">
    <name type="scientific">Halioxenophilus aromaticivorans</name>
    <dbReference type="NCBI Taxonomy" id="1306992"/>
    <lineage>
        <taxon>Bacteria</taxon>
        <taxon>Pseudomonadati</taxon>
        <taxon>Pseudomonadota</taxon>
        <taxon>Gammaproteobacteria</taxon>
        <taxon>Alteromonadales</taxon>
        <taxon>Alteromonadaceae</taxon>
        <taxon>Halioxenophilus</taxon>
    </lineage>
</organism>
<gene>
    <name evidence="2" type="ORF">GCM10025791_40170</name>
</gene>
<protein>
    <submittedName>
        <fullName evidence="2">Uncharacterized protein</fullName>
    </submittedName>
</protein>
<evidence type="ECO:0000313" key="2">
    <source>
        <dbReference type="EMBL" id="GAA4955899.1"/>
    </source>
</evidence>